<feature type="chain" id="PRO_5007894220" evidence="1">
    <location>
        <begin position="20"/>
        <end position="260"/>
    </location>
</feature>
<dbReference type="STRING" id="249352.SAMN05444395_103171"/>
<gene>
    <name evidence="2" type="ORF">FBFR_09145</name>
</gene>
<keyword evidence="3" id="KW-1185">Reference proteome</keyword>
<dbReference type="InterPro" id="IPR019619">
    <property type="entry name" value="DUF2490"/>
</dbReference>
<accession>A0A167X405</accession>
<evidence type="ECO:0000313" key="3">
    <source>
        <dbReference type="Proteomes" id="UP000077164"/>
    </source>
</evidence>
<organism evidence="2 3">
    <name type="scientific">Flavobacterium fryxellicola</name>
    <dbReference type="NCBI Taxonomy" id="249352"/>
    <lineage>
        <taxon>Bacteria</taxon>
        <taxon>Pseudomonadati</taxon>
        <taxon>Bacteroidota</taxon>
        <taxon>Flavobacteriia</taxon>
        <taxon>Flavobacteriales</taxon>
        <taxon>Flavobacteriaceae</taxon>
        <taxon>Flavobacterium</taxon>
    </lineage>
</organism>
<keyword evidence="1" id="KW-0732">Signal</keyword>
<dbReference type="RefSeq" id="WP_066080058.1">
    <property type="nucleotide sequence ID" value="NZ_FRDK01000003.1"/>
</dbReference>
<dbReference type="EMBL" id="LVJE01000013">
    <property type="protein sequence ID" value="OAB28006.1"/>
    <property type="molecule type" value="Genomic_DNA"/>
</dbReference>
<proteinExistence type="predicted"/>
<name>A0A167X405_9FLAO</name>
<evidence type="ECO:0000313" key="2">
    <source>
        <dbReference type="EMBL" id="OAB28006.1"/>
    </source>
</evidence>
<dbReference type="AlphaFoldDB" id="A0A167X405"/>
<comment type="caution">
    <text evidence="2">The sequence shown here is derived from an EMBL/GenBank/DDBJ whole genome shotgun (WGS) entry which is preliminary data.</text>
</comment>
<protein>
    <submittedName>
        <fullName evidence="2">Long-chain fatty acid transporter</fullName>
    </submittedName>
</protein>
<dbReference type="OrthoDB" id="1118734at2"/>
<dbReference type="Pfam" id="PF10677">
    <property type="entry name" value="DUF2490"/>
    <property type="match status" value="1"/>
</dbReference>
<evidence type="ECO:0000256" key="1">
    <source>
        <dbReference type="SAM" id="SignalP"/>
    </source>
</evidence>
<reference evidence="2 3" key="1">
    <citation type="submission" date="2016-03" db="EMBL/GenBank/DDBJ databases">
        <title>Draft genome sequence of Flavobacterium fryxellicola DSM 16209.</title>
        <authorList>
            <person name="Shin S.-K."/>
            <person name="Yi H."/>
        </authorList>
    </citation>
    <scope>NUCLEOTIDE SEQUENCE [LARGE SCALE GENOMIC DNA]</scope>
    <source>
        <strain evidence="2 3">DSM 16209</strain>
    </source>
</reference>
<dbReference type="Proteomes" id="UP000077164">
    <property type="component" value="Unassembled WGS sequence"/>
</dbReference>
<sequence>MRKLLSLFIIILFLNNAYSQNTRLQDHNKIGWYNYFGTFKIAEKYSIHSEYQWRRDHYITDKQQGLLRVGLNYQANPKLQLRLGYAWIETYPYGDYAINGQGKDFTEHRIFQMATLTDKISKFEVSHRFMLEQRFVGRYTNPALTVEDDYLLLNRFRYLFRVQMPLKGTEITNKTPYLAAYNEILIGFGKNVNENIFDQNRIGLLLGYRFNNTFRIEGGYLNQRVQLGREIEQKNVFQNNNGFIVNTVVNLDFTKKKNTN</sequence>
<feature type="signal peptide" evidence="1">
    <location>
        <begin position="1"/>
        <end position="19"/>
    </location>
</feature>